<dbReference type="Proteomes" id="UP000008144">
    <property type="component" value="Unassembled WGS sequence"/>
</dbReference>
<protein>
    <recommendedName>
        <fullName evidence="1">Transposable element P transposase-like RNase H C-terminal domain-containing protein</fullName>
    </recommendedName>
</protein>
<dbReference type="InterPro" id="IPR048367">
    <property type="entry name" value="TNP-like_RNaseH_C"/>
</dbReference>
<dbReference type="Pfam" id="PF21789">
    <property type="entry name" value="TNP-like_RNaseH_C"/>
    <property type="match status" value="1"/>
</dbReference>
<keyword evidence="3" id="KW-1185">Reference proteome</keyword>
<dbReference type="AlphaFoldDB" id="F6QB69"/>
<organism evidence="2 3">
    <name type="scientific">Ciona intestinalis</name>
    <name type="common">Transparent sea squirt</name>
    <name type="synonym">Ascidia intestinalis</name>
    <dbReference type="NCBI Taxonomy" id="7719"/>
    <lineage>
        <taxon>Eukaryota</taxon>
        <taxon>Metazoa</taxon>
        <taxon>Chordata</taxon>
        <taxon>Tunicata</taxon>
        <taxon>Ascidiacea</taxon>
        <taxon>Phlebobranchia</taxon>
        <taxon>Cionidae</taxon>
        <taxon>Ciona</taxon>
    </lineage>
</organism>
<evidence type="ECO:0000313" key="2">
    <source>
        <dbReference type="Ensembl" id="ENSCINP00000020433.3"/>
    </source>
</evidence>
<dbReference type="HOGENOM" id="CLU_1554728_0_0_1"/>
<accession>F6QB69</accession>
<dbReference type="Ensembl" id="ENSCINT00000020433.3">
    <property type="protein sequence ID" value="ENSCINP00000020433.3"/>
    <property type="gene ID" value="ENSCING00000010263.3"/>
</dbReference>
<sequence>MKVNLAKDVLSWRVGQCLSRIPGANGTSDFVLMFSKWFEIINCSTSSPIRDCSDTRLKWLEEMFINKLLEWKSYVELNHPGEHKRLLARPTLEGLLFTTCNFIGLSKRLLQHLDYVCLHSFNQDILEAFFGNLRQLGRRSENPDASQAAYGIQHLTVRKVIKKIKGSNASTTYGKNNAWTNVCDVPMPK</sequence>
<reference evidence="2" key="2">
    <citation type="submission" date="2025-08" db="UniProtKB">
        <authorList>
            <consortium name="Ensembl"/>
        </authorList>
    </citation>
    <scope>IDENTIFICATION</scope>
</reference>
<dbReference type="InParanoid" id="F6QB69"/>
<evidence type="ECO:0000313" key="3">
    <source>
        <dbReference type="Proteomes" id="UP000008144"/>
    </source>
</evidence>
<dbReference type="GeneTree" id="ENSGT00940000161474"/>
<proteinExistence type="predicted"/>
<reference evidence="3" key="1">
    <citation type="journal article" date="2002" name="Science">
        <title>The draft genome of Ciona intestinalis: insights into chordate and vertebrate origins.</title>
        <authorList>
            <person name="Dehal P."/>
            <person name="Satou Y."/>
            <person name="Campbell R.K."/>
            <person name="Chapman J."/>
            <person name="Degnan B."/>
            <person name="De Tomaso A."/>
            <person name="Davidson B."/>
            <person name="Di Gregorio A."/>
            <person name="Gelpke M."/>
            <person name="Goodstein D.M."/>
            <person name="Harafuji N."/>
            <person name="Hastings K.E."/>
            <person name="Ho I."/>
            <person name="Hotta K."/>
            <person name="Huang W."/>
            <person name="Kawashima T."/>
            <person name="Lemaire P."/>
            <person name="Martinez D."/>
            <person name="Meinertzhagen I.A."/>
            <person name="Necula S."/>
            <person name="Nonaka M."/>
            <person name="Putnam N."/>
            <person name="Rash S."/>
            <person name="Saiga H."/>
            <person name="Satake M."/>
            <person name="Terry A."/>
            <person name="Yamada L."/>
            <person name="Wang H.G."/>
            <person name="Awazu S."/>
            <person name="Azumi K."/>
            <person name="Boore J."/>
            <person name="Branno M."/>
            <person name="Chin-Bow S."/>
            <person name="DeSantis R."/>
            <person name="Doyle S."/>
            <person name="Francino P."/>
            <person name="Keys D.N."/>
            <person name="Haga S."/>
            <person name="Hayashi H."/>
            <person name="Hino K."/>
            <person name="Imai K.S."/>
            <person name="Inaba K."/>
            <person name="Kano S."/>
            <person name="Kobayashi K."/>
            <person name="Kobayashi M."/>
            <person name="Lee B.I."/>
            <person name="Makabe K.W."/>
            <person name="Manohar C."/>
            <person name="Matassi G."/>
            <person name="Medina M."/>
            <person name="Mochizuki Y."/>
            <person name="Mount S."/>
            <person name="Morishita T."/>
            <person name="Miura S."/>
            <person name="Nakayama A."/>
            <person name="Nishizaka S."/>
            <person name="Nomoto H."/>
            <person name="Ohta F."/>
            <person name="Oishi K."/>
            <person name="Rigoutsos I."/>
            <person name="Sano M."/>
            <person name="Sasaki A."/>
            <person name="Sasakura Y."/>
            <person name="Shoguchi E."/>
            <person name="Shin-i T."/>
            <person name="Spagnuolo A."/>
            <person name="Stainier D."/>
            <person name="Suzuki M.M."/>
            <person name="Tassy O."/>
            <person name="Takatori N."/>
            <person name="Tokuoka M."/>
            <person name="Yagi K."/>
            <person name="Yoshizaki F."/>
            <person name="Wada S."/>
            <person name="Zhang C."/>
            <person name="Hyatt P.D."/>
            <person name="Larimer F."/>
            <person name="Detter C."/>
            <person name="Doggett N."/>
            <person name="Glavina T."/>
            <person name="Hawkins T."/>
            <person name="Richardson P."/>
            <person name="Lucas S."/>
            <person name="Kohara Y."/>
            <person name="Levine M."/>
            <person name="Satoh N."/>
            <person name="Rokhsar D.S."/>
        </authorList>
    </citation>
    <scope>NUCLEOTIDE SEQUENCE [LARGE SCALE GENOMIC DNA]</scope>
</reference>
<reference evidence="2" key="3">
    <citation type="submission" date="2025-09" db="UniProtKB">
        <authorList>
            <consortium name="Ensembl"/>
        </authorList>
    </citation>
    <scope>IDENTIFICATION</scope>
</reference>
<name>F6QB69_CIOIN</name>
<evidence type="ECO:0000259" key="1">
    <source>
        <dbReference type="Pfam" id="PF21789"/>
    </source>
</evidence>
<feature type="domain" description="Transposable element P transposase-like RNase H C-terminal" evidence="1">
    <location>
        <begin position="119"/>
        <end position="147"/>
    </location>
</feature>